<reference evidence="7" key="1">
    <citation type="journal article" date="2023" name="Mol. Phylogenet. Evol.">
        <title>Genome-scale phylogeny and comparative genomics of the fungal order Sordariales.</title>
        <authorList>
            <person name="Hensen N."/>
            <person name="Bonometti L."/>
            <person name="Westerberg I."/>
            <person name="Brannstrom I.O."/>
            <person name="Guillou S."/>
            <person name="Cros-Aarteil S."/>
            <person name="Calhoun S."/>
            <person name="Haridas S."/>
            <person name="Kuo A."/>
            <person name="Mondo S."/>
            <person name="Pangilinan J."/>
            <person name="Riley R."/>
            <person name="LaButti K."/>
            <person name="Andreopoulos B."/>
            <person name="Lipzen A."/>
            <person name="Chen C."/>
            <person name="Yan M."/>
            <person name="Daum C."/>
            <person name="Ng V."/>
            <person name="Clum A."/>
            <person name="Steindorff A."/>
            <person name="Ohm R.A."/>
            <person name="Martin F."/>
            <person name="Silar P."/>
            <person name="Natvig D.O."/>
            <person name="Lalanne C."/>
            <person name="Gautier V."/>
            <person name="Ament-Velasquez S.L."/>
            <person name="Kruys A."/>
            <person name="Hutchinson M.I."/>
            <person name="Powell A.J."/>
            <person name="Barry K."/>
            <person name="Miller A.N."/>
            <person name="Grigoriev I.V."/>
            <person name="Debuchy R."/>
            <person name="Gladieux P."/>
            <person name="Hiltunen Thoren M."/>
            <person name="Johannesson H."/>
        </authorList>
    </citation>
    <scope>NUCLEOTIDE SEQUENCE</scope>
    <source>
        <strain evidence="7">CBS 538.74</strain>
    </source>
</reference>
<comment type="caution">
    <text evidence="7">The sequence shown here is derived from an EMBL/GenBank/DDBJ whole genome shotgun (WGS) entry which is preliminary data.</text>
</comment>
<accession>A0AAN6ZSS6</accession>
<evidence type="ECO:0000256" key="3">
    <source>
        <dbReference type="ARBA" id="ARBA00022989"/>
    </source>
</evidence>
<keyword evidence="8" id="KW-1185">Reference proteome</keyword>
<evidence type="ECO:0000313" key="7">
    <source>
        <dbReference type="EMBL" id="KAK4149602.1"/>
    </source>
</evidence>
<evidence type="ECO:0000256" key="2">
    <source>
        <dbReference type="ARBA" id="ARBA00022692"/>
    </source>
</evidence>
<evidence type="ECO:0000256" key="1">
    <source>
        <dbReference type="ARBA" id="ARBA00004141"/>
    </source>
</evidence>
<keyword evidence="4 6" id="KW-0472">Membrane</keyword>
<dbReference type="EMBL" id="MU857142">
    <property type="protein sequence ID" value="KAK4149602.1"/>
    <property type="molecule type" value="Genomic_DNA"/>
</dbReference>
<evidence type="ECO:0000256" key="6">
    <source>
        <dbReference type="SAM" id="Phobius"/>
    </source>
</evidence>
<comment type="similarity">
    <text evidence="5">Belongs to the anthrone oxygenase family.</text>
</comment>
<evidence type="ECO:0000313" key="8">
    <source>
        <dbReference type="Proteomes" id="UP001302745"/>
    </source>
</evidence>
<feature type="transmembrane region" description="Helical" evidence="6">
    <location>
        <begin position="59"/>
        <end position="79"/>
    </location>
</feature>
<feature type="transmembrane region" description="Helical" evidence="6">
    <location>
        <begin position="86"/>
        <end position="106"/>
    </location>
</feature>
<keyword evidence="3 6" id="KW-1133">Transmembrane helix</keyword>
<dbReference type="Proteomes" id="UP001302745">
    <property type="component" value="Unassembled WGS sequence"/>
</dbReference>
<name>A0AAN6ZSS6_9PEZI</name>
<dbReference type="AlphaFoldDB" id="A0AAN6ZSS6"/>
<organism evidence="7 8">
    <name type="scientific">Chaetomidium leptoderma</name>
    <dbReference type="NCBI Taxonomy" id="669021"/>
    <lineage>
        <taxon>Eukaryota</taxon>
        <taxon>Fungi</taxon>
        <taxon>Dikarya</taxon>
        <taxon>Ascomycota</taxon>
        <taxon>Pezizomycotina</taxon>
        <taxon>Sordariomycetes</taxon>
        <taxon>Sordariomycetidae</taxon>
        <taxon>Sordariales</taxon>
        <taxon>Chaetomiaceae</taxon>
        <taxon>Chaetomidium</taxon>
    </lineage>
</organism>
<dbReference type="Pfam" id="PF08592">
    <property type="entry name" value="Anthrone_oxy"/>
    <property type="match status" value="1"/>
</dbReference>
<keyword evidence="2 6" id="KW-0812">Transmembrane</keyword>
<proteinExistence type="inferred from homology"/>
<dbReference type="InterPro" id="IPR013901">
    <property type="entry name" value="Anthrone_oxy"/>
</dbReference>
<comment type="subcellular location">
    <subcellularLocation>
        <location evidence="1">Membrane</location>
        <topology evidence="1">Multi-pass membrane protein</topology>
    </subcellularLocation>
</comment>
<gene>
    <name evidence="7" type="ORF">C8A00DRAFT_18730</name>
</gene>
<dbReference type="GO" id="GO:0016020">
    <property type="term" value="C:membrane"/>
    <property type="evidence" value="ECO:0007669"/>
    <property type="project" value="UniProtKB-SubCell"/>
</dbReference>
<evidence type="ECO:0000256" key="5">
    <source>
        <dbReference type="ARBA" id="ARBA00034313"/>
    </source>
</evidence>
<evidence type="ECO:0000256" key="4">
    <source>
        <dbReference type="ARBA" id="ARBA00023136"/>
    </source>
</evidence>
<evidence type="ECO:0008006" key="9">
    <source>
        <dbReference type="Google" id="ProtNLM"/>
    </source>
</evidence>
<sequence length="193" mass="21091">MALPTLTAVAQWASIAMPTLYAGITFQYSLTMHHLARTSPTPKLLARQWLALYQQGPRWVPPLINTAVLSNLFLAFYAVQTASQKYLHLLAAALSFSILPMTFVYFEPGINGACKWKAGLLLSREDGFEMAEGGMNNRIGVSVGRHSANEGARRWAEGVEMEALVVAWAGRNHGRWVLGVVAGVVSFWASRGG</sequence>
<reference evidence="7" key="2">
    <citation type="submission" date="2023-05" db="EMBL/GenBank/DDBJ databases">
        <authorList>
            <consortium name="Lawrence Berkeley National Laboratory"/>
            <person name="Steindorff A."/>
            <person name="Hensen N."/>
            <person name="Bonometti L."/>
            <person name="Westerberg I."/>
            <person name="Brannstrom I.O."/>
            <person name="Guillou S."/>
            <person name="Cros-Aarteil S."/>
            <person name="Calhoun S."/>
            <person name="Haridas S."/>
            <person name="Kuo A."/>
            <person name="Mondo S."/>
            <person name="Pangilinan J."/>
            <person name="Riley R."/>
            <person name="Labutti K."/>
            <person name="Andreopoulos B."/>
            <person name="Lipzen A."/>
            <person name="Chen C."/>
            <person name="Yanf M."/>
            <person name="Daum C."/>
            <person name="Ng V."/>
            <person name="Clum A."/>
            <person name="Ohm R."/>
            <person name="Martin F."/>
            <person name="Silar P."/>
            <person name="Natvig D."/>
            <person name="Lalanne C."/>
            <person name="Gautier V."/>
            <person name="Ament-Velasquez S.L."/>
            <person name="Kruys A."/>
            <person name="Hutchinson M.I."/>
            <person name="Powell A.J."/>
            <person name="Barry K."/>
            <person name="Miller A.N."/>
            <person name="Grigoriev I.V."/>
            <person name="Debuchy R."/>
            <person name="Gladieux P."/>
            <person name="Thoren M.H."/>
            <person name="Johannesson H."/>
        </authorList>
    </citation>
    <scope>NUCLEOTIDE SEQUENCE</scope>
    <source>
        <strain evidence="7">CBS 538.74</strain>
    </source>
</reference>
<dbReference type="PANTHER" id="PTHR35042:SF1">
    <property type="entry name" value="DUF1772-DOMAIN-CONTAINING PROTEIN"/>
    <property type="match status" value="1"/>
</dbReference>
<dbReference type="PANTHER" id="PTHR35042">
    <property type="entry name" value="ANTHRONE OXYGENASE ENCC"/>
    <property type="match status" value="1"/>
</dbReference>
<protein>
    <recommendedName>
        <fullName evidence="9">DUF1772-domain-containing protein</fullName>
    </recommendedName>
</protein>